<accession>A0AAP0MSG1</accession>
<dbReference type="Proteomes" id="UP001428341">
    <property type="component" value="Unassembled WGS sequence"/>
</dbReference>
<protein>
    <submittedName>
        <fullName evidence="1">Uncharacterized protein</fullName>
    </submittedName>
</protein>
<dbReference type="EMBL" id="JBCGBO010000002">
    <property type="protein sequence ID" value="KAK9222450.1"/>
    <property type="molecule type" value="Genomic_DNA"/>
</dbReference>
<name>A0AAP0MSG1_9ROSI</name>
<gene>
    <name evidence="1" type="ORF">WN944_010886</name>
</gene>
<reference evidence="1 2" key="1">
    <citation type="submission" date="2024-05" db="EMBL/GenBank/DDBJ databases">
        <title>Haplotype-resolved chromosome-level genome assembly of Huyou (Citrus changshanensis).</title>
        <authorList>
            <person name="Miao C."/>
            <person name="Chen W."/>
            <person name="Wu Y."/>
            <person name="Wang L."/>
            <person name="Zhao S."/>
            <person name="Grierson D."/>
            <person name="Xu C."/>
            <person name="Chen K."/>
        </authorList>
    </citation>
    <scope>NUCLEOTIDE SEQUENCE [LARGE SCALE GENOMIC DNA]</scope>
    <source>
        <strain evidence="1">01-14</strain>
        <tissue evidence="1">Leaf</tissue>
    </source>
</reference>
<sequence length="95" mass="10839">MKKLSMEEIDRGEQMEKNVAARSYCRAYREGAIAFNGGHWRAELVPHVMAAPIMQNGAYYSMVDGSRSCSSLRMMKKSQPFRFCRGSSDQTAHYH</sequence>
<proteinExistence type="predicted"/>
<evidence type="ECO:0000313" key="1">
    <source>
        <dbReference type="EMBL" id="KAK9222450.1"/>
    </source>
</evidence>
<organism evidence="1 2">
    <name type="scientific">Citrus x changshan-huyou</name>
    <dbReference type="NCBI Taxonomy" id="2935761"/>
    <lineage>
        <taxon>Eukaryota</taxon>
        <taxon>Viridiplantae</taxon>
        <taxon>Streptophyta</taxon>
        <taxon>Embryophyta</taxon>
        <taxon>Tracheophyta</taxon>
        <taxon>Spermatophyta</taxon>
        <taxon>Magnoliopsida</taxon>
        <taxon>eudicotyledons</taxon>
        <taxon>Gunneridae</taxon>
        <taxon>Pentapetalae</taxon>
        <taxon>rosids</taxon>
        <taxon>malvids</taxon>
        <taxon>Sapindales</taxon>
        <taxon>Rutaceae</taxon>
        <taxon>Aurantioideae</taxon>
        <taxon>Citrus</taxon>
    </lineage>
</organism>
<dbReference type="AlphaFoldDB" id="A0AAP0MSG1"/>
<keyword evidence="2" id="KW-1185">Reference proteome</keyword>
<evidence type="ECO:0000313" key="2">
    <source>
        <dbReference type="Proteomes" id="UP001428341"/>
    </source>
</evidence>
<comment type="caution">
    <text evidence="1">The sequence shown here is derived from an EMBL/GenBank/DDBJ whole genome shotgun (WGS) entry which is preliminary data.</text>
</comment>